<accession>A0ABQ0QH75</accession>
<proteinExistence type="predicted"/>
<dbReference type="EMBL" id="BAQB01000005">
    <property type="protein sequence ID" value="GBR44669.1"/>
    <property type="molecule type" value="Genomic_DNA"/>
</dbReference>
<organism evidence="1 2">
    <name type="scientific">Neokomagataea tanensis NBRC 106556</name>
    <dbReference type="NCBI Taxonomy" id="1223519"/>
    <lineage>
        <taxon>Bacteria</taxon>
        <taxon>Pseudomonadati</taxon>
        <taxon>Pseudomonadota</taxon>
        <taxon>Alphaproteobacteria</taxon>
        <taxon>Acetobacterales</taxon>
        <taxon>Acetobacteraceae</taxon>
        <taxon>Neokomagataea</taxon>
    </lineage>
</organism>
<keyword evidence="2" id="KW-1185">Reference proteome</keyword>
<evidence type="ECO:0000313" key="2">
    <source>
        <dbReference type="Proteomes" id="UP001062443"/>
    </source>
</evidence>
<evidence type="ECO:0000313" key="1">
    <source>
        <dbReference type="EMBL" id="GBR44669.1"/>
    </source>
</evidence>
<name>A0ABQ0QH75_9PROT</name>
<sequence length="130" mass="13849">MIATSDSSYTIPKHFLESADGIHVSTYEALTYWRSHAADTLQIGMFCQTRDDAMQAGENGADYIAFPHHETALLTWWCSVAELPSVAEGVTTAEAAIAAQNAGADFLDITIALNGSDADTLQPIITAISA</sequence>
<dbReference type="SUPFAM" id="SSF51391">
    <property type="entry name" value="Thiamin phosphate synthase"/>
    <property type="match status" value="1"/>
</dbReference>
<evidence type="ECO:0008006" key="3">
    <source>
        <dbReference type="Google" id="ProtNLM"/>
    </source>
</evidence>
<comment type="caution">
    <text evidence="1">The sequence shown here is derived from an EMBL/GenBank/DDBJ whole genome shotgun (WGS) entry which is preliminary data.</text>
</comment>
<dbReference type="InterPro" id="IPR036206">
    <property type="entry name" value="ThiamineP_synth_sf"/>
</dbReference>
<gene>
    <name evidence="1" type="ORF">AA106556_0499</name>
</gene>
<dbReference type="Proteomes" id="UP001062443">
    <property type="component" value="Unassembled WGS sequence"/>
</dbReference>
<reference evidence="1" key="1">
    <citation type="submission" date="2013-04" db="EMBL/GenBank/DDBJ databases">
        <title>The genome sequencing project of 58 acetic acid bacteria.</title>
        <authorList>
            <person name="Okamoto-Kainuma A."/>
            <person name="Ishikawa M."/>
            <person name="Umino S."/>
            <person name="Koizumi Y."/>
            <person name="Shiwa Y."/>
            <person name="Yoshikawa H."/>
            <person name="Matsutani M."/>
            <person name="Matsushita K."/>
        </authorList>
    </citation>
    <scope>NUCLEOTIDE SEQUENCE</scope>
    <source>
        <strain evidence="1">NBRC 106556</strain>
    </source>
</reference>
<dbReference type="Gene3D" id="3.20.20.70">
    <property type="entry name" value="Aldolase class I"/>
    <property type="match status" value="1"/>
</dbReference>
<protein>
    <recommendedName>
        <fullName evidence="3">Thiamine phosphate synthase/TenI domain-containing protein</fullName>
    </recommendedName>
</protein>
<dbReference type="InterPro" id="IPR013785">
    <property type="entry name" value="Aldolase_TIM"/>
</dbReference>